<organism evidence="1 2">
    <name type="scientific">Puccinia striiformis f. sp. tritici</name>
    <dbReference type="NCBI Taxonomy" id="168172"/>
    <lineage>
        <taxon>Eukaryota</taxon>
        <taxon>Fungi</taxon>
        <taxon>Dikarya</taxon>
        <taxon>Basidiomycota</taxon>
        <taxon>Pucciniomycotina</taxon>
        <taxon>Pucciniomycetes</taxon>
        <taxon>Pucciniales</taxon>
        <taxon>Pucciniaceae</taxon>
        <taxon>Puccinia</taxon>
    </lineage>
</organism>
<dbReference type="EMBL" id="CM045868">
    <property type="protein sequence ID" value="KAI7957007.1"/>
    <property type="molecule type" value="Genomic_DNA"/>
</dbReference>
<evidence type="ECO:0000313" key="2">
    <source>
        <dbReference type="Proteomes" id="UP001060170"/>
    </source>
</evidence>
<reference evidence="2" key="1">
    <citation type="journal article" date="2018" name="BMC Genomics">
        <title>Genomic insights into host adaptation between the wheat stripe rust pathogen (Puccinia striiformis f. sp. tritici) and the barley stripe rust pathogen (Puccinia striiformis f. sp. hordei).</title>
        <authorList>
            <person name="Xia C."/>
            <person name="Wang M."/>
            <person name="Yin C."/>
            <person name="Cornejo O.E."/>
            <person name="Hulbert S.H."/>
            <person name="Chen X."/>
        </authorList>
    </citation>
    <scope>NUCLEOTIDE SEQUENCE [LARGE SCALE GENOMIC DNA]</scope>
    <source>
        <strain evidence="2">93-210</strain>
    </source>
</reference>
<gene>
    <name evidence="1" type="ORF">MJO28_004102</name>
</gene>
<protein>
    <submittedName>
        <fullName evidence="1">Uncharacterized protein</fullName>
    </submittedName>
</protein>
<dbReference type="Proteomes" id="UP001060170">
    <property type="component" value="Chromosome 4"/>
</dbReference>
<evidence type="ECO:0000313" key="1">
    <source>
        <dbReference type="EMBL" id="KAI7957007.1"/>
    </source>
</evidence>
<accession>A0ACC0EQ57</accession>
<reference evidence="2" key="2">
    <citation type="journal article" date="2018" name="Mol. Plant Microbe Interact.">
        <title>Genome sequence resources for the wheat stripe rust pathogen (Puccinia striiformis f. sp. tritici) and the barley stripe rust pathogen (Puccinia striiformis f. sp. hordei).</title>
        <authorList>
            <person name="Xia C."/>
            <person name="Wang M."/>
            <person name="Yin C."/>
            <person name="Cornejo O.E."/>
            <person name="Hulbert S.H."/>
            <person name="Chen X."/>
        </authorList>
    </citation>
    <scope>NUCLEOTIDE SEQUENCE [LARGE SCALE GENOMIC DNA]</scope>
    <source>
        <strain evidence="2">93-210</strain>
    </source>
</reference>
<sequence>APTNQDRQNERTQSIMAELSPAHRNRTGSLTASAKRTSPVRQKKKQAFNQSLKARPVRNLPGTQRVAVVIPIPSNIPSNNTQSKKKNKILPSSNSVPNLAMPSRKRTCPYPVDTFESDQQAEIVPRLRKKTRQSGPLLSPAPTSPIPATQQDPDSSDDELLLRRSTNTKTISKNKPLQLPSPTSSHTEFPVRTRAKTRSLTRRDEQEQAVPSSTPVKPRSKKTISQTAPVNRVLIDHSANDNQPTPRTRDRTRQRPLSPSPSFNRSPENNKSIAHVQLCGTGSDSDDDQTTPASTSPIKAKLFTELAVESQSRKPLRQRHSLSKPSKRTGGDSTRGALCPAGEETDRIQSGRNSRRIATSSVETTRRTLHQPEGTPEPDNESELLRQIELMIPHDSPTKSNRNLLFKQKARIIPTQENEDSIVSGVDERCFEVLRAAHLVDKSDQSDDEEEQPSETDDDLVAEELSRQLLANTNRSPRRLSSVSPMEISSLSTNRIRRITRHTEQPKTVNSPPKPTTTKTKPVSPPKPTTVKKVSSPAKVVLDKDGFESSVALPYLHDLLHHLSGVKHLPIRIPEATSDALKPNPSQIFAILDQTPCLVGHEDLEIELRSILFRTVTQQEGNVLLLSGARGSGKTAVVSRSISLLSRPQICGTDSFITIKLNGLIHNSDKVALKEMCRQLFSSLASSKDTEQKRRLDQVNKELDTRQEDSSDEYEAEEDDDDDVFRGGVRRATQSSDQPKFTNYGEVLKNLLDVLEPSSSLSADLDQKNKSNNSKALVIILEEFDLFSDLDRQAFLYCLLDSVQGNKRKNGICVIGTTSVVDCLDKLEKRVKSRCQSRIRYLHSPRTETERLELIKSLLELPVPSSVEPHNSSDQKRKTFVSKWNELLTSFLEDKHTRDWLASKFMLINDPLVQILQDLNGMVSMIAYQAKRTGQLKFPLLNPIELFPTRATGAGAGLAKPMTMRSTTSISTSLPWWSNALSIAEYSVLIACKHLTSSHHNGIFNLEMAWDIYRSHLKRLSLSLDSDPLSKTHRTDDTQFRPAVVRSQVYGRDAFELAWERLQKLELILPIETLNSRAAAMGKKKKASVTLGKRYELVKLVPFLSQIDSVILGSSSNSNALPKIGLAHHLIKWAKNSSD</sequence>
<feature type="non-terminal residue" evidence="1">
    <location>
        <position position="1"/>
    </location>
</feature>
<name>A0ACC0EQ57_9BASI</name>
<comment type="caution">
    <text evidence="1">The sequence shown here is derived from an EMBL/GenBank/DDBJ whole genome shotgun (WGS) entry which is preliminary data.</text>
</comment>
<proteinExistence type="predicted"/>
<reference evidence="1 2" key="3">
    <citation type="journal article" date="2022" name="Microbiol. Spectr.">
        <title>Folding features and dynamics of 3D genome architecture in plant fungal pathogens.</title>
        <authorList>
            <person name="Xia C."/>
        </authorList>
    </citation>
    <scope>NUCLEOTIDE SEQUENCE [LARGE SCALE GENOMIC DNA]</scope>
    <source>
        <strain evidence="1 2">93-210</strain>
    </source>
</reference>
<keyword evidence="2" id="KW-1185">Reference proteome</keyword>